<dbReference type="Proteomes" id="UP000250321">
    <property type="component" value="Unassembled WGS sequence"/>
</dbReference>
<proteinExistence type="predicted"/>
<keyword evidence="4" id="KW-1185">Reference proteome</keyword>
<reference evidence="3 4" key="1">
    <citation type="submission" date="2018-02" db="EMBL/GenBank/DDBJ databases">
        <title>Draft genome of wild Prunus yedoensis var. nudiflora.</title>
        <authorList>
            <person name="Baek S."/>
            <person name="Kim J.-H."/>
            <person name="Choi K."/>
            <person name="Kim G.-B."/>
            <person name="Cho A."/>
            <person name="Jang H."/>
            <person name="Shin C.-H."/>
            <person name="Yu H.-J."/>
            <person name="Mun J.-H."/>
        </authorList>
    </citation>
    <scope>NUCLEOTIDE SEQUENCE [LARGE SCALE GENOMIC DNA]</scope>
    <source>
        <strain evidence="4">cv. Jeju island</strain>
        <tissue evidence="3">Leaf</tissue>
    </source>
</reference>
<accession>A0A314ULD5</accession>
<sequence length="731" mass="78779">MDKNKSRTDLLAAGRKKLQQYRQKKDSKGSGSHGKSSKKSGKSDQNEADADAVSSATKSTALPQAPEGETESPIDANLNIINSPGSHSGEKSAASEITVAAAGPSVVPITHETSVVETPIDQNAESPSQEVGVTKHDVKFSVRNEGENTGTADAEVARVISSDTSHVVDSGGQAKDANMSIPVDVSAQPASVDVAAGMCVTVDTENPSREEESLPSQENINTVLMQQREDQVTDVGAMQEADGLDAKKSNHGHGAEVELKGDNMLSSSELDRSIESFSGEAPSVDEQIGKVDEASNGILVFASDTKQPDPSREAEVKLEGDNMLSSSELDRSLESFSGEAPSVDEQTGKVDEASDGMLVFASDTKQSDPSREGDKILSLSEIDRTAEALTNLASSVDGQTGKADEASVPAGATMSEGLTVSASALPEADGSLLVSAVVPTEQKREDVPGSYFEEKSEVQFASGSEQGGEEHRDVAEDFHQKHPLDGCERPPQINVVSPDKGWTVCPVADVSSISLSQLTEVIRRLNEEEFRILLKTIESVSNSFPGTTNLIGPEYGFPESFERLKEELILTNFTKDIFHLQLAQQSEMQVEFDCQRNQLLDETSLLRASLNEVREKNQYLAEELAECRCELQPVASGREELQNQFQTVKAEAEEFSARAIELHSSLERKKLVEQNDLHLHEKEKRSADLVDGKTFVAALQGQISNLSGSLGSVTEERKKLEEEKGTSFLRE</sequence>
<organism evidence="3 4">
    <name type="scientific">Prunus yedoensis var. nudiflora</name>
    <dbReference type="NCBI Taxonomy" id="2094558"/>
    <lineage>
        <taxon>Eukaryota</taxon>
        <taxon>Viridiplantae</taxon>
        <taxon>Streptophyta</taxon>
        <taxon>Embryophyta</taxon>
        <taxon>Tracheophyta</taxon>
        <taxon>Spermatophyta</taxon>
        <taxon>Magnoliopsida</taxon>
        <taxon>eudicotyledons</taxon>
        <taxon>Gunneridae</taxon>
        <taxon>Pentapetalae</taxon>
        <taxon>rosids</taxon>
        <taxon>fabids</taxon>
        <taxon>Rosales</taxon>
        <taxon>Rosaceae</taxon>
        <taxon>Amygdaloideae</taxon>
        <taxon>Amygdaleae</taxon>
        <taxon>Prunus</taxon>
    </lineage>
</organism>
<feature type="region of interest" description="Disordered" evidence="2">
    <location>
        <begin position="711"/>
        <end position="731"/>
    </location>
</feature>
<feature type="region of interest" description="Disordered" evidence="2">
    <location>
        <begin position="317"/>
        <end position="355"/>
    </location>
</feature>
<name>A0A314ULD5_PRUYE</name>
<dbReference type="OrthoDB" id="1745321at2759"/>
<gene>
    <name evidence="3" type="ORF">Pyn_35442</name>
</gene>
<evidence type="ECO:0000313" key="4">
    <source>
        <dbReference type="Proteomes" id="UP000250321"/>
    </source>
</evidence>
<evidence type="ECO:0000313" key="3">
    <source>
        <dbReference type="EMBL" id="PQM38327.1"/>
    </source>
</evidence>
<dbReference type="EMBL" id="PJQY01003319">
    <property type="protein sequence ID" value="PQM38327.1"/>
    <property type="molecule type" value="Genomic_DNA"/>
</dbReference>
<dbReference type="AlphaFoldDB" id="A0A314ULD5"/>
<protein>
    <submittedName>
        <fullName evidence="3">Protein MLP1 homolog</fullName>
    </submittedName>
</protein>
<dbReference type="STRING" id="2094558.A0A314ULD5"/>
<feature type="compositionally biased region" description="Basic and acidic residues" evidence="2">
    <location>
        <begin position="714"/>
        <end position="731"/>
    </location>
</feature>
<feature type="region of interest" description="Disordered" evidence="2">
    <location>
        <begin position="1"/>
        <end position="97"/>
    </location>
</feature>
<keyword evidence="1" id="KW-0175">Coiled coil</keyword>
<evidence type="ECO:0000256" key="1">
    <source>
        <dbReference type="SAM" id="Coils"/>
    </source>
</evidence>
<feature type="coiled-coil region" evidence="1">
    <location>
        <begin position="610"/>
        <end position="658"/>
    </location>
</feature>
<evidence type="ECO:0000256" key="2">
    <source>
        <dbReference type="SAM" id="MobiDB-lite"/>
    </source>
</evidence>
<comment type="caution">
    <text evidence="3">The sequence shown here is derived from an EMBL/GenBank/DDBJ whole genome shotgun (WGS) entry which is preliminary data.</text>
</comment>